<evidence type="ECO:0000256" key="2">
    <source>
        <dbReference type="SAM" id="Coils"/>
    </source>
</evidence>
<dbReference type="PANTHER" id="PTHR13183">
    <property type="entry name" value="AXONEMAL INNER ARM DYNEIN LIGHT CHAIN 28"/>
    <property type="match status" value="1"/>
</dbReference>
<dbReference type="AlphaFoldDB" id="G0TXM6"/>
<dbReference type="GO" id="GO:0005930">
    <property type="term" value="C:axoneme"/>
    <property type="evidence" value="ECO:0007669"/>
    <property type="project" value="TreeGrafter"/>
</dbReference>
<name>G0TXM6_TRYVY</name>
<keyword evidence="1 2" id="KW-0175">Coiled coil</keyword>
<dbReference type="EMBL" id="HE573023">
    <property type="protein sequence ID" value="CCC48717.1"/>
    <property type="molecule type" value="Genomic_DNA"/>
</dbReference>
<accession>G0TXM6</accession>
<reference evidence="3" key="1">
    <citation type="journal article" date="2012" name="Proc. Natl. Acad. Sci. U.S.A.">
        <title>Antigenic diversity is generated by distinct evolutionary mechanisms in African trypanosome species.</title>
        <authorList>
            <person name="Jackson A.P."/>
            <person name="Berry A."/>
            <person name="Aslett M."/>
            <person name="Allison H.C."/>
            <person name="Burton P."/>
            <person name="Vavrova-Anderson J."/>
            <person name="Brown R."/>
            <person name="Browne H."/>
            <person name="Corton N."/>
            <person name="Hauser H."/>
            <person name="Gamble J."/>
            <person name="Gilderthorp R."/>
            <person name="Marcello L."/>
            <person name="McQuillan J."/>
            <person name="Otto T.D."/>
            <person name="Quail M.A."/>
            <person name="Sanders M.J."/>
            <person name="van Tonder A."/>
            <person name="Ginger M.L."/>
            <person name="Field M.C."/>
            <person name="Barry J.D."/>
            <person name="Hertz-Fowler C."/>
            <person name="Berriman M."/>
        </authorList>
    </citation>
    <scope>NUCLEOTIDE SEQUENCE</scope>
    <source>
        <strain evidence="3">Y486</strain>
    </source>
</reference>
<feature type="coiled-coil region" evidence="2">
    <location>
        <begin position="244"/>
        <end position="317"/>
    </location>
</feature>
<gene>
    <name evidence="3" type="ORF">TVY486_0700600</name>
</gene>
<organism evidence="3">
    <name type="scientific">Trypanosoma vivax (strain Y486)</name>
    <dbReference type="NCBI Taxonomy" id="1055687"/>
    <lineage>
        <taxon>Eukaryota</taxon>
        <taxon>Discoba</taxon>
        <taxon>Euglenozoa</taxon>
        <taxon>Kinetoplastea</taxon>
        <taxon>Metakinetoplastina</taxon>
        <taxon>Trypanosomatida</taxon>
        <taxon>Trypanosomatidae</taxon>
        <taxon>Trypanosoma</taxon>
        <taxon>Duttonella</taxon>
    </lineage>
</organism>
<dbReference type="Pfam" id="PF10211">
    <property type="entry name" value="Ax_dynein_light"/>
    <property type="match status" value="1"/>
</dbReference>
<evidence type="ECO:0000256" key="1">
    <source>
        <dbReference type="ARBA" id="ARBA00023054"/>
    </source>
</evidence>
<dbReference type="GO" id="GO:0045504">
    <property type="term" value="F:dynein heavy chain binding"/>
    <property type="evidence" value="ECO:0007669"/>
    <property type="project" value="TreeGrafter"/>
</dbReference>
<proteinExistence type="predicted"/>
<protein>
    <submittedName>
        <fullName evidence="3">Putative dynein arm light chain, axonemal</fullName>
    </submittedName>
</protein>
<dbReference type="PANTHER" id="PTHR13183:SF2">
    <property type="entry name" value="ARM LIGHT CHAIN, AXONEMAL, PUTATIVE-RELATED"/>
    <property type="match status" value="1"/>
</dbReference>
<evidence type="ECO:0000313" key="3">
    <source>
        <dbReference type="EMBL" id="CCC48717.1"/>
    </source>
</evidence>
<sequence>MAGMNIPVNVYDEKGTVLYRAVPYTVGPDGDLLAATFTGECGPSVACAASCASSMSRITAKSGRVHGVFGHAAHGKSAANTGEHATQSGLTEESLTPVVALAKLFPPKPLFPQQQPGQPQEGLQENTMTSDCWGQETEGEPTWMKVAAVDHTSRLDCVHLQDHLERRCRQEHARPLGVVCSTREGIYTEGLREVIRQVTVLCPERGLLLAELAAEMQQTTDTYDILFDSASQYAVRKAIERDMRSFLFSEKEQMESEVRRLENRVNELRAKHNGMVKRFEEQKQTEQKMHEEEMRYLKRVNQQLINEIKRVTALEKASTTT</sequence>
<dbReference type="VEuPathDB" id="TriTrypDB:TvY486_0700600"/>
<dbReference type="InterPro" id="IPR019347">
    <property type="entry name" value="Axonemal_dynein_light_chain"/>
</dbReference>